<dbReference type="AlphaFoldDB" id="A0A9N9R6B7"/>
<gene>
    <name evidence="1" type="ORF">DIATSA_LOCUS8081</name>
</gene>
<keyword evidence="2" id="KW-1185">Reference proteome</keyword>
<evidence type="ECO:0008006" key="3">
    <source>
        <dbReference type="Google" id="ProtNLM"/>
    </source>
</evidence>
<reference evidence="1" key="2">
    <citation type="submission" date="2022-10" db="EMBL/GenBank/DDBJ databases">
        <authorList>
            <consortium name="ENA_rothamsted_submissions"/>
            <consortium name="culmorum"/>
            <person name="King R."/>
        </authorList>
    </citation>
    <scope>NUCLEOTIDE SEQUENCE</scope>
</reference>
<proteinExistence type="predicted"/>
<dbReference type="EMBL" id="OU893353">
    <property type="protein sequence ID" value="CAG9790413.1"/>
    <property type="molecule type" value="Genomic_DNA"/>
</dbReference>
<dbReference type="Proteomes" id="UP001153714">
    <property type="component" value="Chromosome 22"/>
</dbReference>
<organism evidence="1 2">
    <name type="scientific">Diatraea saccharalis</name>
    <name type="common">sugarcane borer</name>
    <dbReference type="NCBI Taxonomy" id="40085"/>
    <lineage>
        <taxon>Eukaryota</taxon>
        <taxon>Metazoa</taxon>
        <taxon>Ecdysozoa</taxon>
        <taxon>Arthropoda</taxon>
        <taxon>Hexapoda</taxon>
        <taxon>Insecta</taxon>
        <taxon>Pterygota</taxon>
        <taxon>Neoptera</taxon>
        <taxon>Endopterygota</taxon>
        <taxon>Lepidoptera</taxon>
        <taxon>Glossata</taxon>
        <taxon>Ditrysia</taxon>
        <taxon>Pyraloidea</taxon>
        <taxon>Crambidae</taxon>
        <taxon>Crambinae</taxon>
        <taxon>Diatraea</taxon>
    </lineage>
</organism>
<dbReference type="Gene3D" id="4.10.60.10">
    <property type="entry name" value="Zinc finger, CCHC-type"/>
    <property type="match status" value="1"/>
</dbReference>
<sequence length="134" mass="15433">MKSESRLAFQKSSQDSDRSAMVITCTPLLWKMLVERGRLYVRWEVCRVENFTIAICCAKCSLYGHNEKMWQQDNVTCSRCGVIGHKPEDCTADKQRYATCYHFGQKATDSHVTGARDCPARIHAERRMVESTNY</sequence>
<evidence type="ECO:0000313" key="1">
    <source>
        <dbReference type="EMBL" id="CAG9790413.1"/>
    </source>
</evidence>
<name>A0A9N9R6B7_9NEOP</name>
<accession>A0A9N9R6B7</accession>
<evidence type="ECO:0000313" key="2">
    <source>
        <dbReference type="Proteomes" id="UP001153714"/>
    </source>
</evidence>
<reference evidence="1" key="1">
    <citation type="submission" date="2021-12" db="EMBL/GenBank/DDBJ databases">
        <authorList>
            <person name="King R."/>
        </authorList>
    </citation>
    <scope>NUCLEOTIDE SEQUENCE</scope>
</reference>
<dbReference type="OrthoDB" id="7449244at2759"/>
<protein>
    <recommendedName>
        <fullName evidence="3">CCHC-type domain-containing protein</fullName>
    </recommendedName>
</protein>